<evidence type="ECO:0000256" key="6">
    <source>
        <dbReference type="SAM" id="MobiDB-lite"/>
    </source>
</evidence>
<feature type="region of interest" description="Disordered" evidence="6">
    <location>
        <begin position="188"/>
        <end position="228"/>
    </location>
</feature>
<accession>A0A9P7KL43</accession>
<dbReference type="PANTHER" id="PTHR13267">
    <property type="entry name" value="ZINC FINGER PROTEIN 277"/>
    <property type="match status" value="1"/>
</dbReference>
<dbReference type="InterPro" id="IPR036236">
    <property type="entry name" value="Znf_C2H2_sf"/>
</dbReference>
<evidence type="ECO:0000256" key="4">
    <source>
        <dbReference type="ARBA" id="ARBA00022723"/>
    </source>
</evidence>
<dbReference type="SUPFAM" id="SSF57667">
    <property type="entry name" value="beta-beta-alpha zinc fingers"/>
    <property type="match status" value="1"/>
</dbReference>
<name>A0A9P7KL43_9AGAR</name>
<keyword evidence="4" id="KW-0479">Metal-binding</keyword>
<dbReference type="InterPro" id="IPR049482">
    <property type="entry name" value="ANM3-like_C2H2_Zf"/>
</dbReference>
<reference evidence="8" key="1">
    <citation type="submission" date="2021-02" db="EMBL/GenBank/DDBJ databases">
        <authorList>
            <person name="Nieuwenhuis M."/>
            <person name="Van De Peppel L.J.J."/>
        </authorList>
    </citation>
    <scope>NUCLEOTIDE SEQUENCE</scope>
    <source>
        <strain evidence="8">D49</strain>
    </source>
</reference>
<comment type="caution">
    <text evidence="8">The sequence shown here is derived from an EMBL/GenBank/DDBJ whole genome shotgun (WGS) entry which is preliminary data.</text>
</comment>
<gene>
    <name evidence="8" type="ORF">H0H81_004732</name>
</gene>
<dbReference type="EMBL" id="JABCKI010000012">
    <property type="protein sequence ID" value="KAG5654313.1"/>
    <property type="molecule type" value="Genomic_DNA"/>
</dbReference>
<feature type="region of interest" description="Disordered" evidence="6">
    <location>
        <begin position="1"/>
        <end position="37"/>
    </location>
</feature>
<dbReference type="OrthoDB" id="7848332at2759"/>
<keyword evidence="9" id="KW-1185">Reference proteome</keyword>
<proteinExistence type="predicted"/>
<comment type="subcellular location">
    <subcellularLocation>
        <location evidence="1">Cytoplasm</location>
    </subcellularLocation>
</comment>
<dbReference type="GO" id="GO:0046872">
    <property type="term" value="F:metal ion binding"/>
    <property type="evidence" value="ECO:0007669"/>
    <property type="project" value="UniProtKB-KW"/>
</dbReference>
<evidence type="ECO:0000313" key="9">
    <source>
        <dbReference type="Proteomes" id="UP000717328"/>
    </source>
</evidence>
<dbReference type="AlphaFoldDB" id="A0A9P7KL43"/>
<sequence>MSVRLPPPADFSDEEEKFESGSSESEDDNDDQNWDDWASDSLVQMPCLSLFDEKTLPSAEQAISYDKTTYGFDLNAKCSSLSLDFHGRIRLINYIRKTKPSPADLSVLTGSEAFLTSDEYLLPTLEDDPLLQIQEGDWSDSDDEVDGKPVDSARRIKALERQLALAKQDIVDYRALVSKKINLPDLLEAPEPGPSQIALSAPTRDDDTHYFKSYGENGKHSRISPNQN</sequence>
<evidence type="ECO:0000313" key="8">
    <source>
        <dbReference type="EMBL" id="KAG5654313.1"/>
    </source>
</evidence>
<dbReference type="GO" id="GO:0005737">
    <property type="term" value="C:cytoplasm"/>
    <property type="evidence" value="ECO:0007669"/>
    <property type="project" value="UniProtKB-SubCell"/>
</dbReference>
<dbReference type="Proteomes" id="UP000717328">
    <property type="component" value="Unassembled WGS sequence"/>
</dbReference>
<dbReference type="InterPro" id="IPR040048">
    <property type="entry name" value="ZNF277"/>
</dbReference>
<feature type="domain" description="Protein arginine N-methyltransferase 3-like C2H2 zinc finger" evidence="7">
    <location>
        <begin position="79"/>
        <end position="123"/>
    </location>
</feature>
<evidence type="ECO:0000256" key="2">
    <source>
        <dbReference type="ARBA" id="ARBA00011925"/>
    </source>
</evidence>
<evidence type="ECO:0000256" key="1">
    <source>
        <dbReference type="ARBA" id="ARBA00004496"/>
    </source>
</evidence>
<dbReference type="GO" id="GO:0035242">
    <property type="term" value="F:protein-arginine omega-N asymmetric methyltransferase activity"/>
    <property type="evidence" value="ECO:0007669"/>
    <property type="project" value="UniProtKB-EC"/>
</dbReference>
<evidence type="ECO:0000256" key="3">
    <source>
        <dbReference type="ARBA" id="ARBA00022490"/>
    </source>
</evidence>
<dbReference type="PANTHER" id="PTHR13267:SF3">
    <property type="entry name" value="ZINC FINGER PROTEIN 277"/>
    <property type="match status" value="1"/>
</dbReference>
<dbReference type="EC" id="2.1.1.319" evidence="2"/>
<dbReference type="Pfam" id="PF21137">
    <property type="entry name" value="ANM3_C2H2_Zf"/>
    <property type="match status" value="1"/>
</dbReference>
<evidence type="ECO:0000259" key="7">
    <source>
        <dbReference type="Pfam" id="PF21137"/>
    </source>
</evidence>
<feature type="compositionally biased region" description="Acidic residues" evidence="6">
    <location>
        <begin position="24"/>
        <end position="37"/>
    </location>
</feature>
<protein>
    <recommendedName>
        <fullName evidence="2">type I protein arginine methyltransferase</fullName>
        <ecNumber evidence="2">2.1.1.319</ecNumber>
    </recommendedName>
</protein>
<keyword evidence="3" id="KW-0963">Cytoplasm</keyword>
<organism evidence="8 9">
    <name type="scientific">Sphagnurus paluster</name>
    <dbReference type="NCBI Taxonomy" id="117069"/>
    <lineage>
        <taxon>Eukaryota</taxon>
        <taxon>Fungi</taxon>
        <taxon>Dikarya</taxon>
        <taxon>Basidiomycota</taxon>
        <taxon>Agaricomycotina</taxon>
        <taxon>Agaricomycetes</taxon>
        <taxon>Agaricomycetidae</taxon>
        <taxon>Agaricales</taxon>
        <taxon>Tricholomatineae</taxon>
        <taxon>Lyophyllaceae</taxon>
        <taxon>Sphagnurus</taxon>
    </lineage>
</organism>
<keyword evidence="5" id="KW-0862">Zinc</keyword>
<reference evidence="8" key="2">
    <citation type="submission" date="2021-10" db="EMBL/GenBank/DDBJ databases">
        <title>Phylogenomics reveals ancestral predisposition of the termite-cultivated fungus Termitomyces towards a domesticated lifestyle.</title>
        <authorList>
            <person name="Auxier B."/>
            <person name="Grum-Grzhimaylo A."/>
            <person name="Cardenas M.E."/>
            <person name="Lodge J.D."/>
            <person name="Laessoe T."/>
            <person name="Pedersen O."/>
            <person name="Smith M.E."/>
            <person name="Kuyper T.W."/>
            <person name="Franco-Molano E.A."/>
            <person name="Baroni T.J."/>
            <person name="Aanen D.K."/>
        </authorList>
    </citation>
    <scope>NUCLEOTIDE SEQUENCE</scope>
    <source>
        <strain evidence="8">D49</strain>
    </source>
</reference>
<evidence type="ECO:0000256" key="5">
    <source>
        <dbReference type="ARBA" id="ARBA00022833"/>
    </source>
</evidence>